<organism evidence="1 2">
    <name type="scientific">Gemmata algarum</name>
    <dbReference type="NCBI Taxonomy" id="2975278"/>
    <lineage>
        <taxon>Bacteria</taxon>
        <taxon>Pseudomonadati</taxon>
        <taxon>Planctomycetota</taxon>
        <taxon>Planctomycetia</taxon>
        <taxon>Gemmatales</taxon>
        <taxon>Gemmataceae</taxon>
        <taxon>Gemmata</taxon>
    </lineage>
</organism>
<evidence type="ECO:0008006" key="3">
    <source>
        <dbReference type="Google" id="ProtNLM"/>
    </source>
</evidence>
<evidence type="ECO:0000313" key="2">
    <source>
        <dbReference type="Proteomes" id="UP001272242"/>
    </source>
</evidence>
<evidence type="ECO:0000313" key="1">
    <source>
        <dbReference type="EMBL" id="MDY3560102.1"/>
    </source>
</evidence>
<dbReference type="RefSeq" id="WP_261185328.1">
    <property type="nucleotide sequence ID" value="NZ_JAXBLV010000175.1"/>
</dbReference>
<dbReference type="EMBL" id="JAXBLV010000175">
    <property type="protein sequence ID" value="MDY3560102.1"/>
    <property type="molecule type" value="Genomic_DNA"/>
</dbReference>
<dbReference type="Proteomes" id="UP001272242">
    <property type="component" value="Unassembled WGS sequence"/>
</dbReference>
<name>A0ABU5F021_9BACT</name>
<keyword evidence="2" id="KW-1185">Reference proteome</keyword>
<accession>A0ABU5F021</accession>
<gene>
    <name evidence="1" type="ORF">R5W23_001327</name>
</gene>
<sequence length="85" mass="9358">MNYAVTWTPHAEQELADVWVAAADRQAVAAASYRLDGEIATAPYGRGLPRGSPAVYTAVELPLGIEYEVIEDDKKVRVLRVWSLV</sequence>
<reference evidence="2" key="1">
    <citation type="journal article" date="2023" name="Mar. Drugs">
        <title>Gemmata algarum, a Novel Planctomycete Isolated from an Algal Mat, Displays Antimicrobial Activity.</title>
        <authorList>
            <person name="Kumar G."/>
            <person name="Kallscheuer N."/>
            <person name="Kashif M."/>
            <person name="Ahamad S."/>
            <person name="Jagadeeshwari U."/>
            <person name="Pannikurungottu S."/>
            <person name="Haufschild T."/>
            <person name="Kabuu M."/>
            <person name="Sasikala C."/>
            <person name="Jogler C."/>
            <person name="Ramana C."/>
        </authorList>
    </citation>
    <scope>NUCLEOTIDE SEQUENCE [LARGE SCALE GENOMIC DNA]</scope>
    <source>
        <strain evidence="2">JC673</strain>
    </source>
</reference>
<comment type="caution">
    <text evidence="1">The sequence shown here is derived from an EMBL/GenBank/DDBJ whole genome shotgun (WGS) entry which is preliminary data.</text>
</comment>
<proteinExistence type="predicted"/>
<protein>
    <recommendedName>
        <fullName evidence="3">Type II toxin-antitoxin system RelE/ParE family toxin</fullName>
    </recommendedName>
</protein>